<dbReference type="Proteomes" id="UP000285860">
    <property type="component" value="Unassembled WGS sequence"/>
</dbReference>
<dbReference type="InterPro" id="IPR056884">
    <property type="entry name" value="NPHP3-like_N"/>
</dbReference>
<evidence type="ECO:0000256" key="1">
    <source>
        <dbReference type="ARBA" id="ARBA00022737"/>
    </source>
</evidence>
<dbReference type="EMBL" id="MRCY01000026">
    <property type="protein sequence ID" value="RKL14132.1"/>
    <property type="molecule type" value="Genomic_DNA"/>
</dbReference>
<protein>
    <recommendedName>
        <fullName evidence="2">NACHT domain-containing protein</fullName>
    </recommendedName>
</protein>
<dbReference type="PROSITE" id="PS50837">
    <property type="entry name" value="NACHT"/>
    <property type="match status" value="1"/>
</dbReference>
<evidence type="ECO:0000313" key="3">
    <source>
        <dbReference type="EMBL" id="RKL14132.1"/>
    </source>
</evidence>
<dbReference type="VEuPathDB" id="FungiDB:FOZG_16336"/>
<dbReference type="SUPFAM" id="SSF48403">
    <property type="entry name" value="Ankyrin repeat"/>
    <property type="match status" value="1"/>
</dbReference>
<dbReference type="VEuPathDB" id="FungiDB:FOMG_10005"/>
<keyword evidence="1" id="KW-0677">Repeat</keyword>
<dbReference type="InterPro" id="IPR007111">
    <property type="entry name" value="NACHT_NTPase"/>
</dbReference>
<gene>
    <name evidence="3" type="ORF">BFJ68_g6526</name>
</gene>
<reference evidence="3 4" key="1">
    <citation type="journal article" date="2018" name="Sci. Rep.">
        <title>Characterisation of pathogen-specific regions and novel effector candidates in Fusarium oxysporum f. sp. cepae.</title>
        <authorList>
            <person name="Armitage A.D."/>
            <person name="Taylor A."/>
            <person name="Sobczyk M.K."/>
            <person name="Baxter L."/>
            <person name="Greenfield B.P."/>
            <person name="Bates H.J."/>
            <person name="Wilson F."/>
            <person name="Jackson A.C."/>
            <person name="Ott S."/>
            <person name="Harrison R.J."/>
            <person name="Clarkson J.P."/>
        </authorList>
    </citation>
    <scope>NUCLEOTIDE SEQUENCE [LARGE SCALE GENOMIC DNA]</scope>
    <source>
        <strain evidence="3 4">Fo_A28</strain>
    </source>
</reference>
<dbReference type="PANTHER" id="PTHR10039:SF14">
    <property type="entry name" value="NACHT DOMAIN-CONTAINING PROTEIN"/>
    <property type="match status" value="1"/>
</dbReference>
<dbReference type="InterPro" id="IPR036770">
    <property type="entry name" value="Ankyrin_rpt-contain_sf"/>
</dbReference>
<dbReference type="Pfam" id="PF22939">
    <property type="entry name" value="WHD_GPIID"/>
    <property type="match status" value="1"/>
</dbReference>
<name>A0A420RAS8_FUSOX</name>
<organism evidence="3 4">
    <name type="scientific">Fusarium oxysporum</name>
    <name type="common">Fusarium vascular wilt</name>
    <dbReference type="NCBI Taxonomy" id="5507"/>
    <lineage>
        <taxon>Eukaryota</taxon>
        <taxon>Fungi</taxon>
        <taxon>Dikarya</taxon>
        <taxon>Ascomycota</taxon>
        <taxon>Pezizomycotina</taxon>
        <taxon>Sordariomycetes</taxon>
        <taxon>Hypocreomycetidae</taxon>
        <taxon>Hypocreales</taxon>
        <taxon>Nectriaceae</taxon>
        <taxon>Fusarium</taxon>
        <taxon>Fusarium oxysporum species complex</taxon>
    </lineage>
</organism>
<evidence type="ECO:0000313" key="4">
    <source>
        <dbReference type="Proteomes" id="UP000285860"/>
    </source>
</evidence>
<dbReference type="VEuPathDB" id="FungiDB:FOIG_11318"/>
<dbReference type="Pfam" id="PF12796">
    <property type="entry name" value="Ank_2"/>
    <property type="match status" value="1"/>
</dbReference>
<accession>A0A420RAS8</accession>
<dbReference type="Gene3D" id="3.40.50.300">
    <property type="entry name" value="P-loop containing nucleotide triphosphate hydrolases"/>
    <property type="match status" value="1"/>
</dbReference>
<dbReference type="Pfam" id="PF24883">
    <property type="entry name" value="NPHP3_N"/>
    <property type="match status" value="1"/>
</dbReference>
<comment type="caution">
    <text evidence="3">The sequence shown here is derived from an EMBL/GenBank/DDBJ whole genome shotgun (WGS) entry which is preliminary data.</text>
</comment>
<dbReference type="VEuPathDB" id="FungiDB:FOXG_13623"/>
<dbReference type="InterPro" id="IPR002110">
    <property type="entry name" value="Ankyrin_rpt"/>
</dbReference>
<evidence type="ECO:0000259" key="2">
    <source>
        <dbReference type="PROSITE" id="PS50837"/>
    </source>
</evidence>
<dbReference type="VEuPathDB" id="FungiDB:FOC4_g10006356"/>
<dbReference type="VEuPathDB" id="FungiDB:FOC1_g10003038"/>
<proteinExistence type="predicted"/>
<feature type="domain" description="NACHT" evidence="2">
    <location>
        <begin position="295"/>
        <end position="408"/>
    </location>
</feature>
<dbReference type="SUPFAM" id="SSF52540">
    <property type="entry name" value="P-loop containing nucleoside triphosphate hydrolases"/>
    <property type="match status" value="1"/>
</dbReference>
<dbReference type="VEuPathDB" id="FungiDB:FOZG_16337"/>
<dbReference type="InterPro" id="IPR027417">
    <property type="entry name" value="P-loop_NTPase"/>
</dbReference>
<dbReference type="InterPro" id="IPR054471">
    <property type="entry name" value="GPIID_WHD"/>
</dbReference>
<dbReference type="Gene3D" id="1.25.40.20">
    <property type="entry name" value="Ankyrin repeat-containing domain"/>
    <property type="match status" value="1"/>
</dbReference>
<sequence>MAATQQTSFEKSLDLFRRELSNDQIKQINGVNQKTVTDAIQEIQNRLGRRDDLCKLTRVQRFLHAMEHIEKLVTIFLNASDFVAFIWGPIKLALMIATSWTDSVRKLIEAYEEIAEALDNLAFFHNLIRSRDHLKLVLEDYFSDILRFHRCVLGVFSRPEWKRFFEWAWGSFRREVKPILKSLQRRQALLSDDKLQSHAILKEVQDSDQYAKDQFSNLHTSLEDIRSTLASEQLQSKILQVQEMKTYLESRLDVSKSRTDLQLESRDPVDESSGIWIFSNPTFRCWEGGKSAENRVLFLNGSPGSGKSTLAKTIIRHQTQKEASEPPGRSFLAYFFFKHNATDRRTARSMLQHVVMQLVNADETIMRLVYERLSTKEGTELSDLTELASDCFTARPKATLVLDGLDEAMGNEQEISIKWCLDKLLPAAASCGCHLKILTCGQRDGRLDRKLSSYPQIRLDLVDAHQKDIEQFTKEQAANIGARFRLARQEEESLASKVASASQAMDSKRDFKDELESDTFPKDLYQAYDRIAQRILKNNRPSRYTSVRRILGWIVCATRPLRWREIQSRFCIDAEKQICDIENARLDSCKRICSSFVDVTDCELFPNTESEQIVTMVHETATQYLIRNRTINLLEEHIDMALFCCWYLSSRPFTTGKNQNITADIHSGYFGFLDYAAAHYAVHIQEVKALEVSTNSTPKLEAVNAAAVDLVKANCKENSVETEESDTVAQGLNLAIQDNVLVLRTLIGLQREKSETAVFYATEGPFRHKCHKIQCSKFATGCSSEAALREHLAAHERPFRCPHADCFAHTIGYASPKRLESHNEAFHQSVSRARAFFPADLETGEWNLYEACKAGNLDEVKKFHREGVDLNSTPPKRASPLCAAVEAGHGPVCKYLVNNGIDPFSSKHKSRKTPITRAIHRERLEILEFFLHNGDGPDVAHLAQNIAQAIHADLPATLNILLAAKQPKDHVDMITLVADEIISQFYSTKGMQGLHSSDATLIHAWFRYVKPEFYNEKGLFIVQSDRTEYKIWGDIFFREHRFLHRAVSRECHSFAIFLMDIGSEDYLQVQDDDGETALHACIRKVCRGDCSSCMYMVRRLLQYGGGRLANIPRNDGSLPAHIAMGCAASQAVLRAILDNTGDINHRDNLGRSPLHKAKSARFIRVLLENRSVDLFSRNNRGQTAFSKLFDTSYLVNEDAYKYLFKADPRLAWTPDESKEGFTPLHHAIKHLESYRFGPHQRQKTHRVVKFLLACSEAKQVLMAYQARSTDADRRKVRDFARKEMLQEALDIMDLISFDAVA</sequence>
<dbReference type="PANTHER" id="PTHR10039">
    <property type="entry name" value="AMELOGENIN"/>
    <property type="match status" value="1"/>
</dbReference>
<dbReference type="SMART" id="SM00248">
    <property type="entry name" value="ANK"/>
    <property type="match status" value="6"/>
</dbReference>